<keyword evidence="6 9" id="KW-1133">Transmembrane helix</keyword>
<dbReference type="InterPro" id="IPR003439">
    <property type="entry name" value="ABC_transporter-like_ATP-bd"/>
</dbReference>
<evidence type="ECO:0008006" key="14">
    <source>
        <dbReference type="Google" id="ProtNLM"/>
    </source>
</evidence>
<evidence type="ECO:0000256" key="6">
    <source>
        <dbReference type="ARBA" id="ARBA00022989"/>
    </source>
</evidence>
<dbReference type="SUPFAM" id="SSF52540">
    <property type="entry name" value="P-loop containing nucleoside triphosphate hydrolases"/>
    <property type="match status" value="1"/>
</dbReference>
<proteinExistence type="predicted"/>
<dbReference type="InterPro" id="IPR027417">
    <property type="entry name" value="P-loop_NTPase"/>
</dbReference>
<dbReference type="PANTHER" id="PTHR24223">
    <property type="entry name" value="ATP-BINDING CASSETTE SUB-FAMILY C"/>
    <property type="match status" value="1"/>
</dbReference>
<evidence type="ECO:0000256" key="5">
    <source>
        <dbReference type="ARBA" id="ARBA00022840"/>
    </source>
</evidence>
<feature type="transmembrane region" description="Helical" evidence="9">
    <location>
        <begin position="334"/>
        <end position="351"/>
    </location>
</feature>
<keyword evidence="13" id="KW-1185">Reference proteome</keyword>
<feature type="domain" description="ABC transmembrane type-1" evidence="11">
    <location>
        <begin position="100"/>
        <end position="389"/>
    </location>
</feature>
<dbReference type="CDD" id="cd03244">
    <property type="entry name" value="ABCC_MRP_domain2"/>
    <property type="match status" value="1"/>
</dbReference>
<comment type="caution">
    <text evidence="12">The sequence shown here is derived from an EMBL/GenBank/DDBJ whole genome shotgun (WGS) entry which is preliminary data.</text>
</comment>
<feature type="transmembrane region" description="Helical" evidence="9">
    <location>
        <begin position="144"/>
        <end position="165"/>
    </location>
</feature>
<dbReference type="Pfam" id="PF00664">
    <property type="entry name" value="ABC_membrane"/>
    <property type="match status" value="1"/>
</dbReference>
<comment type="subcellular location">
    <subcellularLocation>
        <location evidence="1">Membrane</location>
        <topology evidence="1">Multi-pass membrane protein</topology>
    </subcellularLocation>
</comment>
<dbReference type="InterPro" id="IPR011527">
    <property type="entry name" value="ABC1_TM_dom"/>
</dbReference>
<feature type="compositionally biased region" description="Basic and acidic residues" evidence="8">
    <location>
        <begin position="54"/>
        <end position="69"/>
    </location>
</feature>
<keyword evidence="5" id="KW-0067">ATP-binding</keyword>
<evidence type="ECO:0000256" key="9">
    <source>
        <dbReference type="SAM" id="Phobius"/>
    </source>
</evidence>
<name>A0ABQ6MNL4_9STRA</name>
<feature type="region of interest" description="Disordered" evidence="8">
    <location>
        <begin position="31"/>
        <end position="76"/>
    </location>
</feature>
<evidence type="ECO:0000259" key="11">
    <source>
        <dbReference type="PROSITE" id="PS50929"/>
    </source>
</evidence>
<protein>
    <recommendedName>
        <fullName evidence="14">ABC transporter</fullName>
    </recommendedName>
</protein>
<evidence type="ECO:0000256" key="4">
    <source>
        <dbReference type="ARBA" id="ARBA00022741"/>
    </source>
</evidence>
<reference evidence="12 13" key="1">
    <citation type="journal article" date="2023" name="Commun. Biol.">
        <title>Genome analysis of Parmales, the sister group of diatoms, reveals the evolutionary specialization of diatoms from phago-mixotrophs to photoautotrophs.</title>
        <authorList>
            <person name="Ban H."/>
            <person name="Sato S."/>
            <person name="Yoshikawa S."/>
            <person name="Yamada K."/>
            <person name="Nakamura Y."/>
            <person name="Ichinomiya M."/>
            <person name="Sato N."/>
            <person name="Blanc-Mathieu R."/>
            <person name="Endo H."/>
            <person name="Kuwata A."/>
            <person name="Ogata H."/>
        </authorList>
    </citation>
    <scope>NUCLEOTIDE SEQUENCE [LARGE SCALE GENOMIC DNA]</scope>
</reference>
<keyword evidence="4" id="KW-0547">Nucleotide-binding</keyword>
<dbReference type="Proteomes" id="UP001165060">
    <property type="component" value="Unassembled WGS sequence"/>
</dbReference>
<accession>A0ABQ6MNL4</accession>
<organism evidence="12 13">
    <name type="scientific">Tetraparma gracilis</name>
    <dbReference type="NCBI Taxonomy" id="2962635"/>
    <lineage>
        <taxon>Eukaryota</taxon>
        <taxon>Sar</taxon>
        <taxon>Stramenopiles</taxon>
        <taxon>Ochrophyta</taxon>
        <taxon>Bolidophyceae</taxon>
        <taxon>Parmales</taxon>
        <taxon>Triparmaceae</taxon>
        <taxon>Tetraparma</taxon>
    </lineage>
</organism>
<dbReference type="InterPro" id="IPR036640">
    <property type="entry name" value="ABC1_TM_sf"/>
</dbReference>
<dbReference type="PANTHER" id="PTHR24223:SF415">
    <property type="entry name" value="FI20190P1"/>
    <property type="match status" value="1"/>
</dbReference>
<dbReference type="CDD" id="cd18580">
    <property type="entry name" value="ABC_6TM_ABCC_D2"/>
    <property type="match status" value="1"/>
</dbReference>
<keyword evidence="2" id="KW-0813">Transport</keyword>
<dbReference type="PROSITE" id="PS00211">
    <property type="entry name" value="ABC_TRANSPORTER_1"/>
    <property type="match status" value="1"/>
</dbReference>
<evidence type="ECO:0000256" key="1">
    <source>
        <dbReference type="ARBA" id="ARBA00004141"/>
    </source>
</evidence>
<dbReference type="Gene3D" id="1.20.1560.10">
    <property type="entry name" value="ABC transporter type 1, transmembrane domain"/>
    <property type="match status" value="1"/>
</dbReference>
<evidence type="ECO:0000256" key="3">
    <source>
        <dbReference type="ARBA" id="ARBA00022692"/>
    </source>
</evidence>
<gene>
    <name evidence="12" type="ORF">TeGR_g10129</name>
</gene>
<sequence length="642" mass="69142">MEGGRVKHFDTYANLSAAGVNFAGAVKFEASDSANRERSSSVGSAASDEGSVGAEEKAGFTDKEKEKGKNMTTAEEREEGAVSGGAYWTYIKEGGYGFFWASVAAQACARGSELGSMFWLATWTEDSIAATLTGTPFTNSETKWYFDIYAIIGIAGIVCLTVRSLTLANHRLRASRSLHEGLVSSVMAAPISYFDVTPSGRILNRFAADMDKIDLELTQSIAQGMGTVFNVLGAVVGICVATKGVLLIPLVPLGYAYYVIQKWFRKSSTEIQRVESITRSPIFSDFSQTLSGTSTIRAYGAAPRFVKSVKSHFDTNNTAYTLVQLVGLWLGIRLDVLGGLIGGIIAGLAVATQDSNFIPAGFLGLALTYSIEVTGFLKHGVRMIAQIEAQMNSVERVLYYTNNIEPEAPQTIEDTDPKEEWPSKGEVLIKDVRMRYRDGPEVLKGVTVSIAAGQKVGVVGRTGSGKSSLMIALFRIVELSGGSIEIDGVDISTIGTAPLRGGLSIIPQDPVLFNNTVRYNVDPFKSASDDEIREVLDKCRMGTVVDELEKKLDEVVTEGGENFSQGQRQLLCIARSVLKKPKILDSTVLTIAHRLGTVLDSDKVLVLDDGVVAEFDAPGELMKKKGGAFRGLVEASEKSENS</sequence>
<evidence type="ECO:0000256" key="7">
    <source>
        <dbReference type="ARBA" id="ARBA00023136"/>
    </source>
</evidence>
<evidence type="ECO:0000313" key="12">
    <source>
        <dbReference type="EMBL" id="GMI29834.1"/>
    </source>
</evidence>
<dbReference type="SUPFAM" id="SSF90123">
    <property type="entry name" value="ABC transporter transmembrane region"/>
    <property type="match status" value="1"/>
</dbReference>
<dbReference type="Pfam" id="PF00005">
    <property type="entry name" value="ABC_tran"/>
    <property type="match status" value="1"/>
</dbReference>
<dbReference type="PROSITE" id="PS50929">
    <property type="entry name" value="ABC_TM1F"/>
    <property type="match status" value="1"/>
</dbReference>
<dbReference type="InterPro" id="IPR050173">
    <property type="entry name" value="ABC_transporter_C-like"/>
</dbReference>
<dbReference type="InterPro" id="IPR003593">
    <property type="entry name" value="AAA+_ATPase"/>
</dbReference>
<feature type="domain" description="ABC transporter" evidence="10">
    <location>
        <begin position="427"/>
        <end position="634"/>
    </location>
</feature>
<feature type="transmembrane region" description="Helical" evidence="9">
    <location>
        <begin position="357"/>
        <end position="377"/>
    </location>
</feature>
<evidence type="ECO:0000259" key="10">
    <source>
        <dbReference type="PROSITE" id="PS50893"/>
    </source>
</evidence>
<keyword evidence="7 9" id="KW-0472">Membrane</keyword>
<evidence type="ECO:0000256" key="8">
    <source>
        <dbReference type="SAM" id="MobiDB-lite"/>
    </source>
</evidence>
<evidence type="ECO:0000256" key="2">
    <source>
        <dbReference type="ARBA" id="ARBA00022448"/>
    </source>
</evidence>
<evidence type="ECO:0000313" key="13">
    <source>
        <dbReference type="Proteomes" id="UP001165060"/>
    </source>
</evidence>
<dbReference type="PROSITE" id="PS50893">
    <property type="entry name" value="ABC_TRANSPORTER_2"/>
    <property type="match status" value="1"/>
</dbReference>
<keyword evidence="3 9" id="KW-0812">Transmembrane</keyword>
<feature type="transmembrane region" description="Helical" evidence="9">
    <location>
        <begin position="231"/>
        <end position="258"/>
    </location>
</feature>
<dbReference type="EMBL" id="BRYB01001621">
    <property type="protein sequence ID" value="GMI29834.1"/>
    <property type="molecule type" value="Genomic_DNA"/>
</dbReference>
<dbReference type="InterPro" id="IPR017871">
    <property type="entry name" value="ABC_transporter-like_CS"/>
</dbReference>
<dbReference type="Gene3D" id="3.40.50.300">
    <property type="entry name" value="P-loop containing nucleotide triphosphate hydrolases"/>
    <property type="match status" value="2"/>
</dbReference>
<dbReference type="SMART" id="SM00382">
    <property type="entry name" value="AAA"/>
    <property type="match status" value="1"/>
</dbReference>
<dbReference type="InterPro" id="IPR044726">
    <property type="entry name" value="ABCC_6TM_D2"/>
</dbReference>